<keyword evidence="2" id="KW-0472">Membrane</keyword>
<keyword evidence="6" id="KW-1185">Reference proteome</keyword>
<evidence type="ECO:0000256" key="2">
    <source>
        <dbReference type="SAM" id="Phobius"/>
    </source>
</evidence>
<protein>
    <submittedName>
        <fullName evidence="5">Cathepsin D</fullName>
        <ecNumber evidence="5">3.4.23.5</ecNumber>
    </submittedName>
</protein>
<keyword evidence="2" id="KW-0812">Transmembrane</keyword>
<sequence>MANSLVRWVALLVPLLTLVCASNVTHVALTPPATPVSAASYAEAVAWVDAHDDYVHRKYTRYDRRSLQPAPLLNYRHDGMWTATIDVGTPPKEHQVVVDTGSADLWLSSRSYMPKKSRTYKTLNKPFSLTYNVGSAQGYAASDRVAIGGVVADPQYFGVVNHSEHLTLPTNVTGILGLALPDLSVLHAQPFWAASNLSPRVMGVYLKRDPHPGQGANNKAGGVLTLGGANTSLYEGDIDYIQVTDKRHWQVPLNGLAVEGAHIHLPRDTQAFFDTGTALIGGPSDVVHRVYTKIPGSKPMPQNKGHFTYPCAAQPNISFSFGQRKYYLNNADFRAMVIQTDNDAIDGERCMGALYALQGTANAKRWLMGAAFMKNVYTVLDGGEPRRVGLAALRETNNNGTLFGPAIHTASAASLGVPFFVCLLLGLGSVGALLY</sequence>
<dbReference type="EMBL" id="CP046235">
    <property type="protein sequence ID" value="WFD47284.1"/>
    <property type="molecule type" value="Genomic_DNA"/>
</dbReference>
<evidence type="ECO:0000256" key="3">
    <source>
        <dbReference type="SAM" id="SignalP"/>
    </source>
</evidence>
<dbReference type="CDD" id="cd05471">
    <property type="entry name" value="pepsin_like"/>
    <property type="match status" value="1"/>
</dbReference>
<evidence type="ECO:0000313" key="5">
    <source>
        <dbReference type="EMBL" id="WFD47284.1"/>
    </source>
</evidence>
<comment type="similarity">
    <text evidence="1">Belongs to the peptidase A1 family.</text>
</comment>
<dbReference type="GO" id="GO:0004190">
    <property type="term" value="F:aspartic-type endopeptidase activity"/>
    <property type="evidence" value="ECO:0007669"/>
    <property type="project" value="UniProtKB-EC"/>
</dbReference>
<dbReference type="EC" id="3.4.23.5" evidence="5"/>
<reference evidence="5 6" key="1">
    <citation type="journal article" date="2020" name="Elife">
        <title>Loss of centromere function drives karyotype evolution in closely related Malassezia species.</title>
        <authorList>
            <person name="Sankaranarayanan S.R."/>
            <person name="Ianiri G."/>
            <person name="Coelho M.A."/>
            <person name="Reza M.H."/>
            <person name="Thimmappa B.C."/>
            <person name="Ganguly P."/>
            <person name="Vadnala R.N."/>
            <person name="Sun S."/>
            <person name="Siddharthan R."/>
            <person name="Tellgren-Roth C."/>
            <person name="Dawson T.L."/>
            <person name="Heitman J."/>
            <person name="Sanyal K."/>
        </authorList>
    </citation>
    <scope>NUCLEOTIDE SEQUENCE [LARGE SCALE GENOMIC DNA]</scope>
    <source>
        <strain evidence="5">CBS14141</strain>
    </source>
</reference>
<keyword evidence="5" id="KW-0378">Hydrolase</keyword>
<dbReference type="Gene3D" id="2.40.70.10">
    <property type="entry name" value="Acid Proteases"/>
    <property type="match status" value="2"/>
</dbReference>
<dbReference type="InterPro" id="IPR001461">
    <property type="entry name" value="Aspartic_peptidase_A1"/>
</dbReference>
<feature type="domain" description="Peptidase A1" evidence="4">
    <location>
        <begin position="81"/>
        <end position="391"/>
    </location>
</feature>
<dbReference type="InterPro" id="IPR034164">
    <property type="entry name" value="Pepsin-like_dom"/>
</dbReference>
<dbReference type="InterPro" id="IPR021109">
    <property type="entry name" value="Peptidase_aspartic_dom_sf"/>
</dbReference>
<dbReference type="PANTHER" id="PTHR47966">
    <property type="entry name" value="BETA-SITE APP-CLEAVING ENZYME, ISOFORM A-RELATED"/>
    <property type="match status" value="1"/>
</dbReference>
<feature type="chain" id="PRO_5045307962" evidence="3">
    <location>
        <begin position="22"/>
        <end position="435"/>
    </location>
</feature>
<evidence type="ECO:0000259" key="4">
    <source>
        <dbReference type="PROSITE" id="PS51767"/>
    </source>
</evidence>
<evidence type="ECO:0000313" key="6">
    <source>
        <dbReference type="Proteomes" id="UP000818624"/>
    </source>
</evidence>
<proteinExistence type="inferred from homology"/>
<organism evidence="5 6">
    <name type="scientific">Malassezia furfur</name>
    <name type="common">Pityriasis versicolor infection agent</name>
    <name type="synonym">Pityrosporum furfur</name>
    <dbReference type="NCBI Taxonomy" id="55194"/>
    <lineage>
        <taxon>Eukaryota</taxon>
        <taxon>Fungi</taxon>
        <taxon>Dikarya</taxon>
        <taxon>Basidiomycota</taxon>
        <taxon>Ustilaginomycotina</taxon>
        <taxon>Malasseziomycetes</taxon>
        <taxon>Malasseziales</taxon>
        <taxon>Malasseziaceae</taxon>
        <taxon>Malassezia</taxon>
    </lineage>
</organism>
<evidence type="ECO:0000256" key="1">
    <source>
        <dbReference type="ARBA" id="ARBA00007447"/>
    </source>
</evidence>
<dbReference type="PRINTS" id="PR00792">
    <property type="entry name" value="PEPSIN"/>
</dbReference>
<dbReference type="Pfam" id="PF00026">
    <property type="entry name" value="Asp"/>
    <property type="match status" value="1"/>
</dbReference>
<keyword evidence="2" id="KW-1133">Transmembrane helix</keyword>
<feature type="transmembrane region" description="Helical" evidence="2">
    <location>
        <begin position="415"/>
        <end position="434"/>
    </location>
</feature>
<name>A0ABY8EQJ1_MALFU</name>
<dbReference type="PROSITE" id="PS51767">
    <property type="entry name" value="PEPTIDASE_A1"/>
    <property type="match status" value="1"/>
</dbReference>
<dbReference type="InterPro" id="IPR033121">
    <property type="entry name" value="PEPTIDASE_A1"/>
</dbReference>
<feature type="signal peptide" evidence="3">
    <location>
        <begin position="1"/>
        <end position="21"/>
    </location>
</feature>
<keyword evidence="3" id="KW-0732">Signal</keyword>
<gene>
    <name evidence="5" type="ORF">GLX27_001935</name>
</gene>
<dbReference type="Proteomes" id="UP000818624">
    <property type="component" value="Chromosome 2"/>
</dbReference>
<accession>A0ABY8EQJ1</accession>
<dbReference type="SUPFAM" id="SSF50630">
    <property type="entry name" value="Acid proteases"/>
    <property type="match status" value="1"/>
</dbReference>
<dbReference type="PANTHER" id="PTHR47966:SF51">
    <property type="entry name" value="BETA-SITE APP-CLEAVING ENZYME, ISOFORM A-RELATED"/>
    <property type="match status" value="1"/>
</dbReference>